<keyword evidence="5" id="KW-0132">Cell division</keyword>
<keyword evidence="6" id="KW-0498">Mitosis</keyword>
<evidence type="ECO:0000256" key="1">
    <source>
        <dbReference type="ARBA" id="ARBA00004123"/>
    </source>
</evidence>
<gene>
    <name evidence="12" type="ORF">ASPSYDRAFT_79274</name>
</gene>
<dbReference type="Pfam" id="PF10444">
    <property type="entry name" value="Nbl1_Borealin_N"/>
    <property type="match status" value="1"/>
</dbReference>
<evidence type="ECO:0000256" key="10">
    <source>
        <dbReference type="SAM" id="MobiDB-lite"/>
    </source>
</evidence>
<dbReference type="GO" id="GO:0005634">
    <property type="term" value="C:nucleus"/>
    <property type="evidence" value="ECO:0007669"/>
    <property type="project" value="UniProtKB-SubCell"/>
</dbReference>
<evidence type="ECO:0000256" key="9">
    <source>
        <dbReference type="ARBA" id="ARBA00023328"/>
    </source>
</evidence>
<dbReference type="GO" id="GO:0032133">
    <property type="term" value="C:chromosome passenger complex"/>
    <property type="evidence" value="ECO:0007669"/>
    <property type="project" value="TreeGrafter"/>
</dbReference>
<keyword evidence="7" id="KW-0539">Nucleus</keyword>
<dbReference type="GO" id="GO:0051301">
    <property type="term" value="P:cell division"/>
    <property type="evidence" value="ECO:0007669"/>
    <property type="project" value="UniProtKB-KW"/>
</dbReference>
<evidence type="ECO:0000256" key="8">
    <source>
        <dbReference type="ARBA" id="ARBA00023306"/>
    </source>
</evidence>
<keyword evidence="13" id="KW-1185">Reference proteome</keyword>
<feature type="compositionally biased region" description="Polar residues" evidence="10">
    <location>
        <begin position="218"/>
        <end position="228"/>
    </location>
</feature>
<accession>A0A1L9TF19</accession>
<reference evidence="13" key="1">
    <citation type="journal article" date="2017" name="Genome Biol.">
        <title>Comparative genomics reveals high biological diversity and specific adaptations in the industrially and medically important fungal genus Aspergillus.</title>
        <authorList>
            <person name="de Vries R.P."/>
            <person name="Riley R."/>
            <person name="Wiebenga A."/>
            <person name="Aguilar-Osorio G."/>
            <person name="Amillis S."/>
            <person name="Uchima C.A."/>
            <person name="Anderluh G."/>
            <person name="Asadollahi M."/>
            <person name="Askin M."/>
            <person name="Barry K."/>
            <person name="Battaglia E."/>
            <person name="Bayram O."/>
            <person name="Benocci T."/>
            <person name="Braus-Stromeyer S.A."/>
            <person name="Caldana C."/>
            <person name="Canovas D."/>
            <person name="Cerqueira G.C."/>
            <person name="Chen F."/>
            <person name="Chen W."/>
            <person name="Choi C."/>
            <person name="Clum A."/>
            <person name="Dos Santos R.A."/>
            <person name="Damasio A.R."/>
            <person name="Diallinas G."/>
            <person name="Emri T."/>
            <person name="Fekete E."/>
            <person name="Flipphi M."/>
            <person name="Freyberg S."/>
            <person name="Gallo A."/>
            <person name="Gournas C."/>
            <person name="Habgood R."/>
            <person name="Hainaut M."/>
            <person name="Harispe M.L."/>
            <person name="Henrissat B."/>
            <person name="Hilden K.S."/>
            <person name="Hope R."/>
            <person name="Hossain A."/>
            <person name="Karabika E."/>
            <person name="Karaffa L."/>
            <person name="Karanyi Z."/>
            <person name="Krasevec N."/>
            <person name="Kuo A."/>
            <person name="Kusch H."/>
            <person name="LaButti K."/>
            <person name="Lagendijk E.L."/>
            <person name="Lapidus A."/>
            <person name="Levasseur A."/>
            <person name="Lindquist E."/>
            <person name="Lipzen A."/>
            <person name="Logrieco A.F."/>
            <person name="MacCabe A."/>
            <person name="Maekelae M.R."/>
            <person name="Malavazi I."/>
            <person name="Melin P."/>
            <person name="Meyer V."/>
            <person name="Mielnichuk N."/>
            <person name="Miskei M."/>
            <person name="Molnar A.P."/>
            <person name="Mule G."/>
            <person name="Ngan C.Y."/>
            <person name="Orejas M."/>
            <person name="Orosz E."/>
            <person name="Ouedraogo J.P."/>
            <person name="Overkamp K.M."/>
            <person name="Park H.-S."/>
            <person name="Perrone G."/>
            <person name="Piumi F."/>
            <person name="Punt P.J."/>
            <person name="Ram A.F."/>
            <person name="Ramon A."/>
            <person name="Rauscher S."/>
            <person name="Record E."/>
            <person name="Riano-Pachon D.M."/>
            <person name="Robert V."/>
            <person name="Roehrig J."/>
            <person name="Ruller R."/>
            <person name="Salamov A."/>
            <person name="Salih N.S."/>
            <person name="Samson R.A."/>
            <person name="Sandor E."/>
            <person name="Sanguinetti M."/>
            <person name="Schuetze T."/>
            <person name="Sepcic K."/>
            <person name="Shelest E."/>
            <person name="Sherlock G."/>
            <person name="Sophianopoulou V."/>
            <person name="Squina F.M."/>
            <person name="Sun H."/>
            <person name="Susca A."/>
            <person name="Todd R.B."/>
            <person name="Tsang A."/>
            <person name="Unkles S.E."/>
            <person name="van de Wiele N."/>
            <person name="van Rossen-Uffink D."/>
            <person name="Oliveira J.V."/>
            <person name="Vesth T.C."/>
            <person name="Visser J."/>
            <person name="Yu J.-H."/>
            <person name="Zhou M."/>
            <person name="Andersen M.R."/>
            <person name="Archer D.B."/>
            <person name="Baker S.E."/>
            <person name="Benoit I."/>
            <person name="Brakhage A.A."/>
            <person name="Braus G.H."/>
            <person name="Fischer R."/>
            <person name="Frisvad J.C."/>
            <person name="Goldman G.H."/>
            <person name="Houbraken J."/>
            <person name="Oakley B."/>
            <person name="Pocsi I."/>
            <person name="Scazzocchio C."/>
            <person name="Seiboth B."/>
            <person name="vanKuyk P.A."/>
            <person name="Wortman J."/>
            <person name="Dyer P.S."/>
            <person name="Grigoriev I.V."/>
        </authorList>
    </citation>
    <scope>NUCLEOTIDE SEQUENCE [LARGE SCALE GENOMIC DNA]</scope>
    <source>
        <strain evidence="13">CBS 593.65</strain>
    </source>
</reference>
<evidence type="ECO:0000256" key="5">
    <source>
        <dbReference type="ARBA" id="ARBA00022618"/>
    </source>
</evidence>
<feature type="compositionally biased region" description="Low complexity" evidence="10">
    <location>
        <begin position="317"/>
        <end position="386"/>
    </location>
</feature>
<comment type="similarity">
    <text evidence="3">Belongs to the borealin family.</text>
</comment>
<evidence type="ECO:0000256" key="2">
    <source>
        <dbReference type="ARBA" id="ARBA00004584"/>
    </source>
</evidence>
<proteinExistence type="inferred from homology"/>
<dbReference type="RefSeq" id="XP_040701836.1">
    <property type="nucleotide sequence ID" value="XM_040850990.1"/>
</dbReference>
<dbReference type="PANTHER" id="PTHR16040">
    <property type="entry name" value="AUSTRALIN, ISOFORM A-RELATED"/>
    <property type="match status" value="1"/>
</dbReference>
<feature type="region of interest" description="Disordered" evidence="10">
    <location>
        <begin position="1"/>
        <end position="39"/>
    </location>
</feature>
<sequence length="393" mass="42021">MATATKRKSGEMEDAYPSIEDATPTNTTPPKKRIRITRSQKQSLMDNLQLEITERARKLRAQYALQAQDLRARLERRVNRIPVALRKANMSELLVKHNASLRAQSEHPSPRKYRSPAKGSRNFTAMSASGRKKAATVSPSPRRIRKHRYVARHSEVTRLANVSSPAGIYSDKENAPASGEQLDVLKNPKRRGKTGATPGTSRVVSQEVRGADYRILSPKSSNSRTYPQSPLRASPEKGQSSSYLSRPMSPLKPSSPLKSTTGNLGGARPGSSRGAAPARPPSSQTKRPASRAATAGPRSVHSPLSRPGTRQTDRRGSISSTTSSGTTVTNTNAAPSRKATTASSAARKATAARSQAPSAASKKTAASGARKATTSSAGGETTTGGRRTLRKRA</sequence>
<evidence type="ECO:0000313" key="12">
    <source>
        <dbReference type="EMBL" id="OJJ58030.1"/>
    </source>
</evidence>
<name>A0A1L9TF19_9EURO</name>
<dbReference type="GO" id="GO:0000775">
    <property type="term" value="C:chromosome, centromeric region"/>
    <property type="evidence" value="ECO:0007669"/>
    <property type="project" value="UniProtKB-SubCell"/>
</dbReference>
<keyword evidence="9" id="KW-0137">Centromere</keyword>
<dbReference type="InterPro" id="IPR018867">
    <property type="entry name" value="Cell_div_borealin"/>
</dbReference>
<keyword evidence="4" id="KW-0158">Chromosome</keyword>
<comment type="subcellular location">
    <subcellularLocation>
        <location evidence="2">Chromosome</location>
        <location evidence="2">Centromere</location>
    </subcellularLocation>
    <subcellularLocation>
        <location evidence="1">Nucleus</location>
    </subcellularLocation>
</comment>
<dbReference type="GO" id="GO:0051233">
    <property type="term" value="C:spindle midzone"/>
    <property type="evidence" value="ECO:0007669"/>
    <property type="project" value="TreeGrafter"/>
</dbReference>
<feature type="compositionally biased region" description="Basic residues" evidence="10">
    <location>
        <begin position="142"/>
        <end position="151"/>
    </location>
</feature>
<evidence type="ECO:0000256" key="7">
    <source>
        <dbReference type="ARBA" id="ARBA00023242"/>
    </source>
</evidence>
<feature type="compositionally biased region" description="Low complexity" evidence="10">
    <location>
        <begin position="244"/>
        <end position="259"/>
    </location>
</feature>
<dbReference type="InterPro" id="IPR018851">
    <property type="entry name" value="Borealin_N"/>
</dbReference>
<feature type="compositionally biased region" description="Low complexity" evidence="10">
    <location>
        <begin position="269"/>
        <end position="283"/>
    </location>
</feature>
<feature type="region of interest" description="Disordered" evidence="10">
    <location>
        <begin position="100"/>
        <end position="393"/>
    </location>
</feature>
<evidence type="ECO:0000256" key="6">
    <source>
        <dbReference type="ARBA" id="ARBA00022776"/>
    </source>
</evidence>
<dbReference type="VEuPathDB" id="FungiDB:ASPSYDRAFT_79274"/>
<evidence type="ECO:0000256" key="4">
    <source>
        <dbReference type="ARBA" id="ARBA00022454"/>
    </source>
</evidence>
<dbReference type="GO" id="GO:0000070">
    <property type="term" value="P:mitotic sister chromatid segregation"/>
    <property type="evidence" value="ECO:0007669"/>
    <property type="project" value="TreeGrafter"/>
</dbReference>
<dbReference type="GeneID" id="63767063"/>
<dbReference type="Proteomes" id="UP000184356">
    <property type="component" value="Unassembled WGS sequence"/>
</dbReference>
<evidence type="ECO:0000313" key="13">
    <source>
        <dbReference type="Proteomes" id="UP000184356"/>
    </source>
</evidence>
<feature type="domain" description="Borealin N-terminal" evidence="11">
    <location>
        <begin position="40"/>
        <end position="94"/>
    </location>
</feature>
<dbReference type="EMBL" id="KV878587">
    <property type="protein sequence ID" value="OJJ58030.1"/>
    <property type="molecule type" value="Genomic_DNA"/>
</dbReference>
<dbReference type="AlphaFoldDB" id="A0A1L9TF19"/>
<protein>
    <recommendedName>
        <fullName evidence="11">Borealin N-terminal domain-containing protein</fullName>
    </recommendedName>
</protein>
<dbReference type="OrthoDB" id="2392550at2759"/>
<evidence type="ECO:0000259" key="11">
    <source>
        <dbReference type="Pfam" id="PF10444"/>
    </source>
</evidence>
<evidence type="ECO:0000256" key="3">
    <source>
        <dbReference type="ARBA" id="ARBA00009914"/>
    </source>
</evidence>
<dbReference type="PANTHER" id="PTHR16040:SF7">
    <property type="entry name" value="AUSTRALIN, ISOFORM A-RELATED"/>
    <property type="match status" value="1"/>
</dbReference>
<keyword evidence="8" id="KW-0131">Cell cycle</keyword>
<organism evidence="12 13">
    <name type="scientific">Aspergillus sydowii CBS 593.65</name>
    <dbReference type="NCBI Taxonomy" id="1036612"/>
    <lineage>
        <taxon>Eukaryota</taxon>
        <taxon>Fungi</taxon>
        <taxon>Dikarya</taxon>
        <taxon>Ascomycota</taxon>
        <taxon>Pezizomycotina</taxon>
        <taxon>Eurotiomycetes</taxon>
        <taxon>Eurotiomycetidae</taxon>
        <taxon>Eurotiales</taxon>
        <taxon>Aspergillaceae</taxon>
        <taxon>Aspergillus</taxon>
        <taxon>Aspergillus subgen. Nidulantes</taxon>
    </lineage>
</organism>
<dbReference type="STRING" id="1036612.A0A1L9TF19"/>